<evidence type="ECO:0000313" key="1">
    <source>
        <dbReference type="EMBL" id="OQD41494.1"/>
    </source>
</evidence>
<name>A0A1V6LMT4_9FLAO</name>
<comment type="caution">
    <text evidence="1">The sequence shown here is derived from an EMBL/GenBank/DDBJ whole genome shotgun (WGS) entry which is preliminary data.</text>
</comment>
<protein>
    <submittedName>
        <fullName evidence="1">Uncharacterized protein</fullName>
    </submittedName>
</protein>
<dbReference type="EMBL" id="MTBC01000016">
    <property type="protein sequence ID" value="OQD41494.1"/>
    <property type="molecule type" value="Genomic_DNA"/>
</dbReference>
<gene>
    <name evidence="1" type="ORF">BUL40_15565</name>
</gene>
<keyword evidence="2" id="KW-1185">Reference proteome</keyword>
<organism evidence="1 2">
    <name type="scientific">Croceivirga radicis</name>
    <dbReference type="NCBI Taxonomy" id="1929488"/>
    <lineage>
        <taxon>Bacteria</taxon>
        <taxon>Pseudomonadati</taxon>
        <taxon>Bacteroidota</taxon>
        <taxon>Flavobacteriia</taxon>
        <taxon>Flavobacteriales</taxon>
        <taxon>Flavobacteriaceae</taxon>
        <taxon>Croceivirga</taxon>
    </lineage>
</organism>
<reference evidence="1 2" key="1">
    <citation type="submission" date="2016-12" db="EMBL/GenBank/DDBJ databases">
        <authorList>
            <person name="Song W.-J."/>
            <person name="Kurnit D.M."/>
        </authorList>
    </citation>
    <scope>NUCLEOTIDE SEQUENCE [LARGE SCALE GENOMIC DNA]</scope>
    <source>
        <strain evidence="1 2">HSG9</strain>
    </source>
</reference>
<evidence type="ECO:0000313" key="2">
    <source>
        <dbReference type="Proteomes" id="UP000191680"/>
    </source>
</evidence>
<accession>A0A1V6LMT4</accession>
<dbReference type="Proteomes" id="UP000191680">
    <property type="component" value="Unassembled WGS sequence"/>
</dbReference>
<dbReference type="RefSeq" id="WP_080319985.1">
    <property type="nucleotide sequence ID" value="NZ_MTBC01000016.1"/>
</dbReference>
<dbReference type="OrthoDB" id="1437291at2"/>
<sequence length="136" mass="15979">MSYQTTTKNGINARFNKKVVKKSVSKVLLTKEIVNNLNETTLKFSTFVRYAQKYFHTSKQGNSVTLRHPYTDIHKRHIRTVKLDFSYFENTGYIVVTSYVPDEQNNYGILELPYSYNLNVTSHKQLFTKLFKQNLI</sequence>
<dbReference type="AlphaFoldDB" id="A0A1V6LMT4"/>
<proteinExistence type="predicted"/>